<dbReference type="GO" id="GO:0008270">
    <property type="term" value="F:zinc ion binding"/>
    <property type="evidence" value="ECO:0007669"/>
    <property type="project" value="UniProtKB-KW"/>
</dbReference>
<dbReference type="Gene3D" id="1.20.1070.10">
    <property type="entry name" value="Rhodopsin 7-helix transmembrane proteins"/>
    <property type="match status" value="1"/>
</dbReference>
<feature type="transmembrane region" description="Helical" evidence="7">
    <location>
        <begin position="1169"/>
        <end position="1194"/>
    </location>
</feature>
<evidence type="ECO:0000256" key="2">
    <source>
        <dbReference type="ARBA" id="ARBA00022692"/>
    </source>
</evidence>
<keyword evidence="10" id="KW-1185">Reference proteome</keyword>
<dbReference type="InterPro" id="IPR050952">
    <property type="entry name" value="TRIM-NHL_E3_ligases"/>
</dbReference>
<accession>A0A814TY94</accession>
<evidence type="ECO:0000256" key="4">
    <source>
        <dbReference type="ARBA" id="ARBA00022989"/>
    </source>
</evidence>
<feature type="transmembrane region" description="Helical" evidence="7">
    <location>
        <begin position="1314"/>
        <end position="1338"/>
    </location>
</feature>
<evidence type="ECO:0000256" key="1">
    <source>
        <dbReference type="ARBA" id="ARBA00004370"/>
    </source>
</evidence>
<dbReference type="SUPFAM" id="SSF101898">
    <property type="entry name" value="NHL repeat"/>
    <property type="match status" value="3"/>
</dbReference>
<gene>
    <name evidence="9" type="ORF">XAT740_LOCUS21857</name>
</gene>
<dbReference type="InterPro" id="IPR001258">
    <property type="entry name" value="NHL_repeat"/>
</dbReference>
<dbReference type="PANTHER" id="PTHR24104:SF25">
    <property type="entry name" value="PROTEIN LIN-41"/>
    <property type="match status" value="1"/>
</dbReference>
<evidence type="ECO:0000256" key="5">
    <source>
        <dbReference type="ARBA" id="ARBA00023136"/>
    </source>
</evidence>
<dbReference type="PROSITE" id="PS51125">
    <property type="entry name" value="NHL"/>
    <property type="match status" value="1"/>
</dbReference>
<dbReference type="SUPFAM" id="SSF81321">
    <property type="entry name" value="Family A G protein-coupled receptor-like"/>
    <property type="match status" value="1"/>
</dbReference>
<evidence type="ECO:0000313" key="10">
    <source>
        <dbReference type="Proteomes" id="UP000663828"/>
    </source>
</evidence>
<dbReference type="Gene3D" id="2.120.10.30">
    <property type="entry name" value="TolB, C-terminal domain"/>
    <property type="match status" value="3"/>
</dbReference>
<keyword evidence="4 7" id="KW-1133">Transmembrane helix</keyword>
<dbReference type="GO" id="GO:0016020">
    <property type="term" value="C:membrane"/>
    <property type="evidence" value="ECO:0007669"/>
    <property type="project" value="UniProtKB-SubCell"/>
</dbReference>
<comment type="subcellular location">
    <subcellularLocation>
        <location evidence="1">Membrane</location>
    </subcellularLocation>
</comment>
<dbReference type="EMBL" id="CAJNOR010001585">
    <property type="protein sequence ID" value="CAF1167884.1"/>
    <property type="molecule type" value="Genomic_DNA"/>
</dbReference>
<dbReference type="PANTHER" id="PTHR24104">
    <property type="entry name" value="E3 UBIQUITIN-PROTEIN LIGASE NHLRC1-RELATED"/>
    <property type="match status" value="1"/>
</dbReference>
<dbReference type="CDD" id="cd05819">
    <property type="entry name" value="NHL"/>
    <property type="match status" value="3"/>
</dbReference>
<comment type="caution">
    <text evidence="9">The sequence shown here is derived from an EMBL/GenBank/DDBJ whole genome shotgun (WGS) entry which is preliminary data.</text>
</comment>
<keyword evidence="2 7" id="KW-0812">Transmembrane</keyword>
<dbReference type="PROSITE" id="PS50262">
    <property type="entry name" value="G_PROTEIN_RECEP_F1_2"/>
    <property type="match status" value="1"/>
</dbReference>
<dbReference type="InterPro" id="IPR017452">
    <property type="entry name" value="GPCR_Rhodpsn_7TM"/>
</dbReference>
<feature type="transmembrane region" description="Helical" evidence="7">
    <location>
        <begin position="1393"/>
        <end position="1417"/>
    </location>
</feature>
<reference evidence="9" key="1">
    <citation type="submission" date="2021-02" db="EMBL/GenBank/DDBJ databases">
        <authorList>
            <person name="Nowell W R."/>
        </authorList>
    </citation>
    <scope>NUCLEOTIDE SEQUENCE</scope>
</reference>
<evidence type="ECO:0000256" key="3">
    <source>
        <dbReference type="ARBA" id="ARBA00022737"/>
    </source>
</evidence>
<dbReference type="Proteomes" id="UP000663828">
    <property type="component" value="Unassembled WGS sequence"/>
</dbReference>
<feature type="transmembrane region" description="Helical" evidence="7">
    <location>
        <begin position="1253"/>
        <end position="1274"/>
    </location>
</feature>
<name>A0A814TY94_ADIRI</name>
<feature type="domain" description="G-protein coupled receptors family 1 profile" evidence="8">
    <location>
        <begin position="1148"/>
        <end position="1415"/>
    </location>
</feature>
<keyword evidence="5 7" id="KW-0472">Membrane</keyword>
<keyword evidence="3" id="KW-0677">Repeat</keyword>
<proteinExistence type="predicted"/>
<dbReference type="InterPro" id="IPR011042">
    <property type="entry name" value="6-blade_b-propeller_TolB-like"/>
</dbReference>
<dbReference type="CDD" id="cd00637">
    <property type="entry name" value="7tm_classA_rhodopsin-like"/>
    <property type="match status" value="1"/>
</dbReference>
<evidence type="ECO:0000256" key="7">
    <source>
        <dbReference type="SAM" id="Phobius"/>
    </source>
</evidence>
<evidence type="ECO:0000256" key="6">
    <source>
        <dbReference type="PROSITE-ProRule" id="PRU00504"/>
    </source>
</evidence>
<evidence type="ECO:0000259" key="8">
    <source>
        <dbReference type="PROSITE" id="PS50262"/>
    </source>
</evidence>
<protein>
    <recommendedName>
        <fullName evidence="8">G-protein coupled receptors family 1 profile domain-containing protein</fullName>
    </recommendedName>
</protein>
<organism evidence="9 10">
    <name type="scientific">Adineta ricciae</name>
    <name type="common">Rotifer</name>
    <dbReference type="NCBI Taxonomy" id="249248"/>
    <lineage>
        <taxon>Eukaryota</taxon>
        <taxon>Metazoa</taxon>
        <taxon>Spiralia</taxon>
        <taxon>Gnathifera</taxon>
        <taxon>Rotifera</taxon>
        <taxon>Eurotatoria</taxon>
        <taxon>Bdelloidea</taxon>
        <taxon>Adinetida</taxon>
        <taxon>Adinetidae</taxon>
        <taxon>Adineta</taxon>
    </lineage>
</organism>
<feature type="repeat" description="NHL" evidence="6">
    <location>
        <begin position="502"/>
        <end position="541"/>
    </location>
</feature>
<evidence type="ECO:0000313" key="9">
    <source>
        <dbReference type="EMBL" id="CAF1167884.1"/>
    </source>
</evidence>
<feature type="transmembrane region" description="Helical" evidence="7">
    <location>
        <begin position="1364"/>
        <end position="1381"/>
    </location>
</feature>
<sequence length="1439" mass="163160">MQNKYARPILANSLTNIFCTGGYSVSDHCPVMCIYEIGAGPNKYLQVKFNDEERDQTNPSIVPCHVFKSKSQLGTDSYGRRRTWNFSILILFLLIYNEKSLALSLNQPNLSSTATWNRSGNTFANRSIVGQNPTSIFITTNNTIYVFNQEKKKVLIWNDENSLTPTYNISGNFSDAYSIFVTSNGDVYIDDDVRHGVVKKWRPQTEDFEIVMNVESQCFGLFVDINDNLYCSIFTNHRVVKTNLKSPSMKPTLVAGNGVEGSHASELSYPYGIFVDNNLDLLAGNNRIVGEGSYGFRCLAGCYEQGDQPNQLTVPVAMNFDVYGNMFIVDQQNHRIQKFELINTSAVPFNQPQLCPKATWSQKKTTLTDQFTPSIFPTPIFIDTNNTIYLINQKGNQILVWTDENSLTSAYNISGSFSMSMSLFVTLDGDIFVDDGDQNKAVKRWISKTGDFVVVMDVQSSCTGLFVHTNDSLYCSMSANHQVMKRNLNNSSMKPILVAGNGTKGSGADELNNPYGIFVDVNFDLFVADSNNDRIQLFSLGKNKAITVAGKESYKPTVLLTSPTGVLLDAKKYLFIIDSGNDRIVGEGPHGFRCLVGCYEQSGQLSRPSTMAFDVHGNMFVSAFLKNGVQKFYLSNSCKFSFNQPRLCSKSVWKRNGTTFADQRRLGSNPSAIFINDKNSIYSINRENKEILVWHHSDTIQPITIPANFSHSSSLFVMSNGDIFIDTASKRQVKQWVFETNVFVDAIDVFSSCVGLFIDIGSHLYCSMSTHHRVIKGNLHDPQLALTTVAGMDTAGSESHQLHRPHGIFVDTNFDTFVADCGNDRVQRFSLGRVDGKTEIGSKSLQHPYSLSCPTAITFDAQRYLFIVDSNNHRIILAGPTDVRCVIGCDGISIKSTLLLFPSNLAFDSFGNLFIVDSGNDRIEKFEYSKNSCDVASVNLWTKSIEFTRTSHTFCRECYKFKYYYEAFQIQVHESLYYSIWSSADIDTYGYIYENNFNPLNPNENLLIADDNGGSDGQFKFELPLYNDDKYILVITTNHPMITGNIEIKIFGLKNVTLSRLITPLNILFNYSSELSQNSPMYYRDCQQPKCYYETFEIHVNTNGTYLIWVHSPIHTFGYIYQDYFDPLKPSLNQLFEHDGTCSQEQSKFILNLQVTYQNKDAQQVGCGFYLLASSITSFLTINMFFIKFWFVVLTQINDTTNLSIHRAGCKVIEPFLKLLLYFDGWLNACVAIERAFHVYKGVKFNKQTSRTAARWIICILPICVLFTLLHEFIYRNVFSYEISKNETEVVKTRRYVWCVTGYSRPIQNYNTTILFVHLVGPFVANLFSALFIIFGVARQRSKAQNNQSVKVHIRIQFKEHKQLIISPVILLCLSIPRLAISLLPGCVNTSEYLWLYLSAYFISFMPSILIFVIFVAPSELYMKTFKTSLKKWRRQAHQ</sequence>